<feature type="region of interest" description="Disordered" evidence="1">
    <location>
        <begin position="1"/>
        <end position="37"/>
    </location>
</feature>
<reference evidence="2" key="1">
    <citation type="journal article" date="2023" name="Science">
        <title>Genome structures resolve the early diversification of teleost fishes.</title>
        <authorList>
            <person name="Parey E."/>
            <person name="Louis A."/>
            <person name="Montfort J."/>
            <person name="Bouchez O."/>
            <person name="Roques C."/>
            <person name="Iampietro C."/>
            <person name="Lluch J."/>
            <person name="Castinel A."/>
            <person name="Donnadieu C."/>
            <person name="Desvignes T."/>
            <person name="Floi Bucao C."/>
            <person name="Jouanno E."/>
            <person name="Wen M."/>
            <person name="Mejri S."/>
            <person name="Dirks R."/>
            <person name="Jansen H."/>
            <person name="Henkel C."/>
            <person name="Chen W.J."/>
            <person name="Zahm M."/>
            <person name="Cabau C."/>
            <person name="Klopp C."/>
            <person name="Thompson A.W."/>
            <person name="Robinson-Rechavi M."/>
            <person name="Braasch I."/>
            <person name="Lecointre G."/>
            <person name="Bobe J."/>
            <person name="Postlethwait J.H."/>
            <person name="Berthelot C."/>
            <person name="Roest Crollius H."/>
            <person name="Guiguen Y."/>
        </authorList>
    </citation>
    <scope>NUCLEOTIDE SEQUENCE</scope>
    <source>
        <strain evidence="2">WJC10195</strain>
    </source>
</reference>
<organism evidence="2 3">
    <name type="scientific">Synaphobranchus kaupii</name>
    <name type="common">Kaup's arrowtooth eel</name>
    <dbReference type="NCBI Taxonomy" id="118154"/>
    <lineage>
        <taxon>Eukaryota</taxon>
        <taxon>Metazoa</taxon>
        <taxon>Chordata</taxon>
        <taxon>Craniata</taxon>
        <taxon>Vertebrata</taxon>
        <taxon>Euteleostomi</taxon>
        <taxon>Actinopterygii</taxon>
        <taxon>Neopterygii</taxon>
        <taxon>Teleostei</taxon>
        <taxon>Anguilliformes</taxon>
        <taxon>Synaphobranchidae</taxon>
        <taxon>Synaphobranchus</taxon>
    </lineage>
</organism>
<evidence type="ECO:0000256" key="1">
    <source>
        <dbReference type="SAM" id="MobiDB-lite"/>
    </source>
</evidence>
<accession>A0A9Q1EFI0</accession>
<proteinExistence type="predicted"/>
<dbReference type="AlphaFoldDB" id="A0A9Q1EFI0"/>
<dbReference type="EMBL" id="JAINUF010000018">
    <property type="protein sequence ID" value="KAJ8337854.1"/>
    <property type="molecule type" value="Genomic_DNA"/>
</dbReference>
<gene>
    <name evidence="2" type="ORF">SKAU_G00368200</name>
</gene>
<feature type="compositionally biased region" description="Basic and acidic residues" evidence="1">
    <location>
        <begin position="18"/>
        <end position="37"/>
    </location>
</feature>
<protein>
    <submittedName>
        <fullName evidence="2">Uncharacterized protein</fullName>
    </submittedName>
</protein>
<name>A0A9Q1EFI0_SYNKA</name>
<evidence type="ECO:0000313" key="3">
    <source>
        <dbReference type="Proteomes" id="UP001152622"/>
    </source>
</evidence>
<dbReference type="Proteomes" id="UP001152622">
    <property type="component" value="Chromosome 18"/>
</dbReference>
<keyword evidence="3" id="KW-1185">Reference proteome</keyword>
<sequence length="263" mass="29050">MQTQPKRSPRCRPNLHGLGREQASDAVPTRELRTDSNRQHCQHSATLPHPSDCCEALAHERVVSVGEPRHGSESAGGDLAVTAALASPPSGHVCGSRLRYRAVHLSALSYAHQLAERWPILSGCLSHAARRLGTCRCACSARPAVTRRPHYSARPPELRPLAVPKQRRFPRLPAYTAPLRSGRQITAGAFRHFHRKGVREFCVLRMKNSSRYRNTVISFLFSSSVVRKTMQRRDGVVPGIAVETPGRSPRGSDRFYLAGVACN</sequence>
<comment type="caution">
    <text evidence="2">The sequence shown here is derived from an EMBL/GenBank/DDBJ whole genome shotgun (WGS) entry which is preliminary data.</text>
</comment>
<evidence type="ECO:0000313" key="2">
    <source>
        <dbReference type="EMBL" id="KAJ8337854.1"/>
    </source>
</evidence>